<dbReference type="SUPFAM" id="SSF47757">
    <property type="entry name" value="Chemotaxis receptor methyltransferase CheR, N-terminal domain"/>
    <property type="match status" value="1"/>
</dbReference>
<dbReference type="SMART" id="SM00138">
    <property type="entry name" value="MeTrc"/>
    <property type="match status" value="1"/>
</dbReference>
<dbReference type="InterPro" id="IPR029063">
    <property type="entry name" value="SAM-dependent_MTases_sf"/>
</dbReference>
<dbReference type="Pfam" id="PF03705">
    <property type="entry name" value="CheR_N"/>
    <property type="match status" value="1"/>
</dbReference>
<evidence type="ECO:0000256" key="3">
    <source>
        <dbReference type="ARBA" id="ARBA00022603"/>
    </source>
</evidence>
<keyword evidence="5" id="KW-0949">S-adenosyl-L-methionine</keyword>
<dbReference type="InterPro" id="IPR036804">
    <property type="entry name" value="CheR_N_sf"/>
</dbReference>
<dbReference type="Proteomes" id="UP000006365">
    <property type="component" value="Chromosome"/>
</dbReference>
<dbReference type="PRINTS" id="PR00996">
    <property type="entry name" value="CHERMTFRASE"/>
</dbReference>
<dbReference type="InterPro" id="IPR000780">
    <property type="entry name" value="CheR_MeTrfase"/>
</dbReference>
<reference evidence="7 8" key="1">
    <citation type="journal article" date="2011" name="Stand. Genomic Sci.">
        <title>Complete genome sequence of Desulfobulbus propionicus type strain (1pr3).</title>
        <authorList>
            <person name="Pagani I."/>
            <person name="Lapidus A."/>
            <person name="Nolan M."/>
            <person name="Lucas S."/>
            <person name="Hammon N."/>
            <person name="Deshpande S."/>
            <person name="Cheng J.F."/>
            <person name="Chertkov O."/>
            <person name="Davenport K."/>
            <person name="Tapia R."/>
            <person name="Han C."/>
            <person name="Goodwin L."/>
            <person name="Pitluck S."/>
            <person name="Liolios K."/>
            <person name="Mavromatis K."/>
            <person name="Ivanova N."/>
            <person name="Mikhailova N."/>
            <person name="Pati A."/>
            <person name="Chen A."/>
            <person name="Palaniappan K."/>
            <person name="Land M."/>
            <person name="Hauser L."/>
            <person name="Chang Y.J."/>
            <person name="Jeffries C.D."/>
            <person name="Detter J.C."/>
            <person name="Brambilla E."/>
            <person name="Kannan K.P."/>
            <person name="Djao O.D."/>
            <person name="Rohde M."/>
            <person name="Pukall R."/>
            <person name="Spring S."/>
            <person name="Goker M."/>
            <person name="Sikorski J."/>
            <person name="Woyke T."/>
            <person name="Bristow J."/>
            <person name="Eisen J.A."/>
            <person name="Markowitz V."/>
            <person name="Hugenholtz P."/>
            <person name="Kyrpides N.C."/>
            <person name="Klenk H.P."/>
        </authorList>
    </citation>
    <scope>NUCLEOTIDE SEQUENCE [LARGE SCALE GENOMIC DNA]</scope>
    <source>
        <strain evidence="8">ATCC 33891 / DSM 2032 / 1pr3</strain>
    </source>
</reference>
<comment type="catalytic activity">
    <reaction evidence="1">
        <text>L-glutamyl-[protein] + S-adenosyl-L-methionine = [protein]-L-glutamate 5-O-methyl ester + S-adenosyl-L-homocysteine</text>
        <dbReference type="Rhea" id="RHEA:24452"/>
        <dbReference type="Rhea" id="RHEA-COMP:10208"/>
        <dbReference type="Rhea" id="RHEA-COMP:10311"/>
        <dbReference type="ChEBI" id="CHEBI:29973"/>
        <dbReference type="ChEBI" id="CHEBI:57856"/>
        <dbReference type="ChEBI" id="CHEBI:59789"/>
        <dbReference type="ChEBI" id="CHEBI:82795"/>
        <dbReference type="EC" id="2.1.1.80"/>
    </reaction>
</comment>
<evidence type="ECO:0000259" key="6">
    <source>
        <dbReference type="PROSITE" id="PS50123"/>
    </source>
</evidence>
<evidence type="ECO:0000256" key="4">
    <source>
        <dbReference type="ARBA" id="ARBA00022679"/>
    </source>
</evidence>
<dbReference type="KEGG" id="dpr:Despr_1822"/>
<dbReference type="InterPro" id="IPR022641">
    <property type="entry name" value="CheR_N"/>
</dbReference>
<dbReference type="InterPro" id="IPR050903">
    <property type="entry name" value="Bact_Chemotaxis_MeTrfase"/>
</dbReference>
<dbReference type="SUPFAM" id="SSF53335">
    <property type="entry name" value="S-adenosyl-L-methionine-dependent methyltransferases"/>
    <property type="match status" value="1"/>
</dbReference>
<dbReference type="Gene3D" id="1.10.155.10">
    <property type="entry name" value="Chemotaxis receptor methyltransferase CheR, N-terminal domain"/>
    <property type="match status" value="1"/>
</dbReference>
<evidence type="ECO:0000313" key="8">
    <source>
        <dbReference type="Proteomes" id="UP000006365"/>
    </source>
</evidence>
<dbReference type="GO" id="GO:0008983">
    <property type="term" value="F:protein-glutamate O-methyltransferase activity"/>
    <property type="evidence" value="ECO:0007669"/>
    <property type="project" value="UniProtKB-EC"/>
</dbReference>
<accession>A0A7U3YM72</accession>
<dbReference type="GO" id="GO:0032259">
    <property type="term" value="P:methylation"/>
    <property type="evidence" value="ECO:0007669"/>
    <property type="project" value="UniProtKB-KW"/>
</dbReference>
<evidence type="ECO:0000256" key="1">
    <source>
        <dbReference type="ARBA" id="ARBA00001541"/>
    </source>
</evidence>
<dbReference type="InterPro" id="IPR022642">
    <property type="entry name" value="CheR_C"/>
</dbReference>
<sequence length="250" mass="28668">MLKITPEEIKLITKYIYEISGIYLDESKKYLLETRLNTIAEEQGCSSYQDFYQKAKADASKTIERRIIDAISTNETLFFRDSGPFQLLQHKIFPELIDARAPKSPMLKTNLKIWSAASSTGQELYSVAIVLQELLGDMSKYSIKLLGTDISDAAISQASSGKYNKFEIERGLSRDKLTRYFTSIGQTWKVSDHLRAMVNFRKFNLMSPFTSLGKFDVILCRNVAIYFTLEDRKKLFKGFLKIKCSSLRQV</sequence>
<dbReference type="AlphaFoldDB" id="A0A7U3YM72"/>
<protein>
    <recommendedName>
        <fullName evidence="2">protein-glutamate O-methyltransferase</fullName>
        <ecNumber evidence="2">2.1.1.80</ecNumber>
    </recommendedName>
</protein>
<dbReference type="EMBL" id="CP002364">
    <property type="protein sequence ID" value="ADW17972.1"/>
    <property type="molecule type" value="Genomic_DNA"/>
</dbReference>
<keyword evidence="3 7" id="KW-0489">Methyltransferase</keyword>
<proteinExistence type="predicted"/>
<evidence type="ECO:0000256" key="5">
    <source>
        <dbReference type="ARBA" id="ARBA00022691"/>
    </source>
</evidence>
<dbReference type="PANTHER" id="PTHR24422:SF21">
    <property type="entry name" value="CHEMOTAXIS PROTEIN METHYLTRANSFERASE 1"/>
    <property type="match status" value="1"/>
</dbReference>
<dbReference type="Pfam" id="PF01739">
    <property type="entry name" value="CheR"/>
    <property type="match status" value="1"/>
</dbReference>
<gene>
    <name evidence="7" type="ordered locus">Despr_1822</name>
</gene>
<dbReference type="RefSeq" id="WP_015724513.1">
    <property type="nucleotide sequence ID" value="NC_014972.1"/>
</dbReference>
<dbReference type="EC" id="2.1.1.80" evidence="2"/>
<dbReference type="PANTHER" id="PTHR24422">
    <property type="entry name" value="CHEMOTAXIS PROTEIN METHYLTRANSFERASE"/>
    <property type="match status" value="1"/>
</dbReference>
<organism evidence="7 8">
    <name type="scientific">Desulfobulbus propionicus (strain ATCC 33891 / DSM 2032 / VKM B-1956 / 1pr3)</name>
    <dbReference type="NCBI Taxonomy" id="577650"/>
    <lineage>
        <taxon>Bacteria</taxon>
        <taxon>Pseudomonadati</taxon>
        <taxon>Thermodesulfobacteriota</taxon>
        <taxon>Desulfobulbia</taxon>
        <taxon>Desulfobulbales</taxon>
        <taxon>Desulfobulbaceae</taxon>
        <taxon>Desulfobulbus</taxon>
    </lineage>
</organism>
<evidence type="ECO:0000313" key="7">
    <source>
        <dbReference type="EMBL" id="ADW17972.1"/>
    </source>
</evidence>
<name>A0A7U3YM72_DESPD</name>
<feature type="domain" description="CheR-type methyltransferase" evidence="6">
    <location>
        <begin position="1"/>
        <end position="239"/>
    </location>
</feature>
<keyword evidence="8" id="KW-1185">Reference proteome</keyword>
<keyword evidence="4 7" id="KW-0808">Transferase</keyword>
<evidence type="ECO:0000256" key="2">
    <source>
        <dbReference type="ARBA" id="ARBA00012534"/>
    </source>
</evidence>
<dbReference type="PROSITE" id="PS50123">
    <property type="entry name" value="CHER"/>
    <property type="match status" value="1"/>
</dbReference>
<dbReference type="Gene3D" id="3.40.50.150">
    <property type="entry name" value="Vaccinia Virus protein VP39"/>
    <property type="match status" value="1"/>
</dbReference>